<comment type="subcellular location">
    <subcellularLocation>
        <location evidence="6">Synapse</location>
    </subcellularLocation>
</comment>
<feature type="domain" description="C2" evidence="9">
    <location>
        <begin position="1500"/>
        <end position="1618"/>
    </location>
</feature>
<feature type="compositionally biased region" description="Acidic residues" evidence="8">
    <location>
        <begin position="571"/>
        <end position="581"/>
    </location>
</feature>
<dbReference type="SUPFAM" id="SSF49562">
    <property type="entry name" value="C2 domain (Calcium/lipid-binding domain, CaLB)"/>
    <property type="match status" value="2"/>
</dbReference>
<feature type="compositionally biased region" description="Low complexity" evidence="8">
    <location>
        <begin position="1"/>
        <end position="17"/>
    </location>
</feature>
<feature type="domain" description="PDZ" evidence="10">
    <location>
        <begin position="681"/>
        <end position="767"/>
    </location>
</feature>
<feature type="compositionally biased region" description="Polar residues" evidence="8">
    <location>
        <begin position="464"/>
        <end position="475"/>
    </location>
</feature>
<dbReference type="InterPro" id="IPR011011">
    <property type="entry name" value="Znf_FYVE_PHD"/>
</dbReference>
<reference evidence="14" key="1">
    <citation type="submission" date="2025-08" db="UniProtKB">
        <authorList>
            <consortium name="RefSeq"/>
        </authorList>
    </citation>
    <scope>IDENTIFICATION</scope>
    <source>
        <tissue evidence="14">Blood</tissue>
    </source>
</reference>
<evidence type="ECO:0000259" key="11">
    <source>
        <dbReference type="PROSITE" id="PS50178"/>
    </source>
</evidence>
<feature type="region of interest" description="Disordered" evidence="8">
    <location>
        <begin position="1036"/>
        <end position="1090"/>
    </location>
</feature>
<feature type="region of interest" description="Disordered" evidence="8">
    <location>
        <begin position="1128"/>
        <end position="1248"/>
    </location>
</feature>
<keyword evidence="4" id="KW-0862">Zinc</keyword>
<dbReference type="SMART" id="SM00239">
    <property type="entry name" value="C2"/>
    <property type="match status" value="2"/>
</dbReference>
<feature type="compositionally biased region" description="Polar residues" evidence="8">
    <location>
        <begin position="251"/>
        <end position="261"/>
    </location>
</feature>
<evidence type="ECO:0000256" key="4">
    <source>
        <dbReference type="ARBA" id="ARBA00022833"/>
    </source>
</evidence>
<feature type="compositionally biased region" description="Polar residues" evidence="8">
    <location>
        <begin position="1036"/>
        <end position="1053"/>
    </location>
</feature>
<dbReference type="Pfam" id="PF00168">
    <property type="entry name" value="C2"/>
    <property type="match status" value="2"/>
</dbReference>
<dbReference type="Pfam" id="PF00595">
    <property type="entry name" value="PDZ"/>
    <property type="match status" value="1"/>
</dbReference>
<dbReference type="InterPro" id="IPR039032">
    <property type="entry name" value="Rim-like"/>
</dbReference>
<dbReference type="GeneID" id="106980061"/>
<accession>A0ABM3NYH3</accession>
<feature type="region of interest" description="Disordered" evidence="8">
    <location>
        <begin position="216"/>
        <end position="611"/>
    </location>
</feature>
<keyword evidence="3 7" id="KW-0863">Zinc-finger</keyword>
<evidence type="ECO:0000256" key="2">
    <source>
        <dbReference type="ARBA" id="ARBA00022737"/>
    </source>
</evidence>
<feature type="compositionally biased region" description="Basic and acidic residues" evidence="8">
    <location>
        <begin position="1230"/>
        <end position="1239"/>
    </location>
</feature>
<dbReference type="InterPro" id="IPR035892">
    <property type="entry name" value="C2_domain_sf"/>
</dbReference>
<keyword evidence="13" id="KW-1185">Reference proteome</keyword>
<dbReference type="InterPro" id="IPR054386">
    <property type="entry name" value="RIM_Znf"/>
</dbReference>
<dbReference type="RefSeq" id="XP_053064481.1">
    <property type="nucleotide sequence ID" value="XM_053208506.1"/>
</dbReference>
<organism evidence="13 14">
    <name type="scientific">Acinonyx jubatus</name>
    <name type="common">Cheetah</name>
    <dbReference type="NCBI Taxonomy" id="32536"/>
    <lineage>
        <taxon>Eukaryota</taxon>
        <taxon>Metazoa</taxon>
        <taxon>Chordata</taxon>
        <taxon>Craniata</taxon>
        <taxon>Vertebrata</taxon>
        <taxon>Euteleostomi</taxon>
        <taxon>Mammalia</taxon>
        <taxon>Eutheria</taxon>
        <taxon>Laurasiatheria</taxon>
        <taxon>Carnivora</taxon>
        <taxon>Feliformia</taxon>
        <taxon>Felidae</taxon>
        <taxon>Felinae</taxon>
        <taxon>Acinonyx</taxon>
    </lineage>
</organism>
<feature type="compositionally biased region" description="Basic and acidic residues" evidence="8">
    <location>
        <begin position="582"/>
        <end position="596"/>
    </location>
</feature>
<feature type="domain" description="RabBD" evidence="12">
    <location>
        <begin position="26"/>
        <end position="198"/>
    </location>
</feature>
<dbReference type="InterPro" id="IPR017455">
    <property type="entry name" value="Znf_FYVE-rel"/>
</dbReference>
<feature type="compositionally biased region" description="Basic and acidic residues" evidence="8">
    <location>
        <begin position="31"/>
        <end position="65"/>
    </location>
</feature>
<protein>
    <submittedName>
        <fullName evidence="14">Regulating synaptic membrane exocytosis protein 2 isoform X16</fullName>
    </submittedName>
</protein>
<evidence type="ECO:0000256" key="7">
    <source>
        <dbReference type="PROSITE-ProRule" id="PRU00091"/>
    </source>
</evidence>
<feature type="compositionally biased region" description="Polar residues" evidence="8">
    <location>
        <begin position="523"/>
        <end position="534"/>
    </location>
</feature>
<dbReference type="CDD" id="cd06714">
    <property type="entry name" value="PDZ_RIM-like"/>
    <property type="match status" value="1"/>
</dbReference>
<dbReference type="SUPFAM" id="SSF57903">
    <property type="entry name" value="FYVE/PHD zinc finger"/>
    <property type="match status" value="1"/>
</dbReference>
<feature type="compositionally biased region" description="Basic and acidic residues" evidence="8">
    <location>
        <begin position="1129"/>
        <end position="1173"/>
    </location>
</feature>
<evidence type="ECO:0000256" key="6">
    <source>
        <dbReference type="ARBA" id="ARBA00034103"/>
    </source>
</evidence>
<feature type="region of interest" description="Disordered" evidence="8">
    <location>
        <begin position="775"/>
        <end position="806"/>
    </location>
</feature>
<dbReference type="PROSITE" id="PS50106">
    <property type="entry name" value="PDZ"/>
    <property type="match status" value="1"/>
</dbReference>
<dbReference type="Proteomes" id="UP001652583">
    <property type="component" value="Chromosome F2"/>
</dbReference>
<feature type="region of interest" description="Disordered" evidence="8">
    <location>
        <begin position="1"/>
        <end position="72"/>
    </location>
</feature>
<feature type="compositionally biased region" description="Basic and acidic residues" evidence="8">
    <location>
        <begin position="488"/>
        <end position="505"/>
    </location>
</feature>
<dbReference type="Pfam" id="PF22601">
    <property type="entry name" value="RIM2a_ZnF"/>
    <property type="match status" value="1"/>
</dbReference>
<feature type="compositionally biased region" description="Polar residues" evidence="8">
    <location>
        <begin position="1203"/>
        <end position="1213"/>
    </location>
</feature>
<dbReference type="InterPro" id="IPR013083">
    <property type="entry name" value="Znf_RING/FYVE/PHD"/>
</dbReference>
<evidence type="ECO:0000256" key="3">
    <source>
        <dbReference type="ARBA" id="ARBA00022771"/>
    </source>
</evidence>
<dbReference type="InterPro" id="IPR010911">
    <property type="entry name" value="Rab_BD"/>
</dbReference>
<evidence type="ECO:0000313" key="13">
    <source>
        <dbReference type="Proteomes" id="UP001652583"/>
    </source>
</evidence>
<feature type="domain" description="FYVE-type" evidence="11">
    <location>
        <begin position="126"/>
        <end position="186"/>
    </location>
</feature>
<dbReference type="SMART" id="SM00228">
    <property type="entry name" value="PDZ"/>
    <property type="match status" value="1"/>
</dbReference>
<dbReference type="PANTHER" id="PTHR12157">
    <property type="entry name" value="REGULATING SYNAPTIC MEMBRANE EXOCYTOSIS PROTEIN"/>
    <property type="match status" value="1"/>
</dbReference>
<feature type="compositionally biased region" description="Basic and acidic residues" evidence="8">
    <location>
        <begin position="216"/>
        <end position="229"/>
    </location>
</feature>
<dbReference type="CDD" id="cd04031">
    <property type="entry name" value="C2A_RIM1alpha"/>
    <property type="match status" value="1"/>
</dbReference>
<keyword evidence="2" id="KW-0677">Repeat</keyword>
<keyword evidence="1" id="KW-0479">Metal-binding</keyword>
<feature type="compositionally biased region" description="Basic and acidic residues" evidence="8">
    <location>
        <begin position="395"/>
        <end position="414"/>
    </location>
</feature>
<name>A0ABM3NYH3_ACIJB</name>
<feature type="region of interest" description="Disordered" evidence="8">
    <location>
        <begin position="636"/>
        <end position="663"/>
    </location>
</feature>
<feature type="compositionally biased region" description="Basic and acidic residues" evidence="8">
    <location>
        <begin position="1280"/>
        <end position="1289"/>
    </location>
</feature>
<dbReference type="SUPFAM" id="SSF50156">
    <property type="entry name" value="PDZ domain-like"/>
    <property type="match status" value="1"/>
</dbReference>
<feature type="compositionally biased region" description="Basic and acidic residues" evidence="8">
    <location>
        <begin position="647"/>
        <end position="657"/>
    </location>
</feature>
<evidence type="ECO:0000259" key="9">
    <source>
        <dbReference type="PROSITE" id="PS50004"/>
    </source>
</evidence>
<evidence type="ECO:0000256" key="8">
    <source>
        <dbReference type="SAM" id="MobiDB-lite"/>
    </source>
</evidence>
<feature type="compositionally biased region" description="Basic and acidic residues" evidence="8">
    <location>
        <begin position="361"/>
        <end position="379"/>
    </location>
</feature>
<dbReference type="InterPro" id="IPR036034">
    <property type="entry name" value="PDZ_sf"/>
</dbReference>
<keyword evidence="5" id="KW-0770">Synapse</keyword>
<feature type="region of interest" description="Disordered" evidence="8">
    <location>
        <begin position="1409"/>
        <end position="1431"/>
    </location>
</feature>
<dbReference type="CDD" id="cd04028">
    <property type="entry name" value="C2B_RIM1alpha"/>
    <property type="match status" value="1"/>
</dbReference>
<dbReference type="PANTHER" id="PTHR12157:SF15">
    <property type="entry name" value="REGULATING SYNAPTIC MEMBRANE EXOCYTOSIS PROTEIN 2"/>
    <property type="match status" value="1"/>
</dbReference>
<dbReference type="Gene3D" id="2.30.42.10">
    <property type="match status" value="1"/>
</dbReference>
<feature type="compositionally biased region" description="Basic and acidic residues" evidence="8">
    <location>
        <begin position="423"/>
        <end position="447"/>
    </location>
</feature>
<dbReference type="Gene3D" id="3.30.40.10">
    <property type="entry name" value="Zinc/RING finger domain, C3HC4 (zinc finger)"/>
    <property type="match status" value="1"/>
</dbReference>
<evidence type="ECO:0000256" key="1">
    <source>
        <dbReference type="ARBA" id="ARBA00022723"/>
    </source>
</evidence>
<feature type="compositionally biased region" description="Basic and acidic residues" evidence="8">
    <location>
        <begin position="331"/>
        <end position="342"/>
    </location>
</feature>
<evidence type="ECO:0000313" key="14">
    <source>
        <dbReference type="RefSeq" id="XP_053064481.1"/>
    </source>
</evidence>
<feature type="domain" description="C2" evidence="9">
    <location>
        <begin position="834"/>
        <end position="957"/>
    </location>
</feature>
<feature type="compositionally biased region" description="Basic residues" evidence="8">
    <location>
        <begin position="541"/>
        <end position="550"/>
    </location>
</feature>
<dbReference type="PROSITE" id="PS50004">
    <property type="entry name" value="C2"/>
    <property type="match status" value="2"/>
</dbReference>
<proteinExistence type="predicted"/>
<dbReference type="PROSITE" id="PS50178">
    <property type="entry name" value="ZF_FYVE"/>
    <property type="match status" value="1"/>
</dbReference>
<dbReference type="InterPro" id="IPR001478">
    <property type="entry name" value="PDZ"/>
</dbReference>
<gene>
    <name evidence="14" type="primary">RIMS2</name>
</gene>
<feature type="region of interest" description="Disordered" evidence="8">
    <location>
        <begin position="1280"/>
        <end position="1300"/>
    </location>
</feature>
<dbReference type="InterPro" id="IPR000008">
    <property type="entry name" value="C2_dom"/>
</dbReference>
<evidence type="ECO:0000259" key="10">
    <source>
        <dbReference type="PROSITE" id="PS50106"/>
    </source>
</evidence>
<feature type="compositionally biased region" description="Basic and acidic residues" evidence="8">
    <location>
        <begin position="286"/>
        <end position="300"/>
    </location>
</feature>
<dbReference type="PROSITE" id="PS50916">
    <property type="entry name" value="RABBD"/>
    <property type="match status" value="1"/>
</dbReference>
<dbReference type="Gene3D" id="2.60.40.150">
    <property type="entry name" value="C2 domain"/>
    <property type="match status" value="2"/>
</dbReference>
<evidence type="ECO:0000259" key="12">
    <source>
        <dbReference type="PROSITE" id="PS50916"/>
    </source>
</evidence>
<sequence>MSAPVGPRGRPAPTPAASQPPLQPEMPDLSHLTEEERKIILAVMDRQKKEEEKEQSVLKVKEEPKPQPTQWFPFSGITELVNNVLQPQQKQQNEKEPQTKLHQQFEMYKEQVKKMGEESQQQQEQKGDAPTCGICHKTKFADGCGHNCSYCQTKFCARCGGRVSLRSNKEDKVVMWVCNLCRKQQEILTKSGAWFYNSGSNTPQQPDQKVLRGLRNEEAPQEKKAKLHEQAQFQGPSGDLSVPAVEKSRSHGLTRQDSIKNGSGVKHQIASDIASDRTRSPSVSRDQNRRYDQREEREEYSQYATSDNAMPRSPSDYADRRSQREPQFYEESDHINYRDSNRRSHRHSKEYIVDDEDVESRDEYERQRREEEYQARYRSDPNLARYPVKPQPYEEQMRIHAEVSRARHERRHSDVSLANAELEDSRISMLRMERPSRQRSISERRAAMENQRSYSMERTREAQGPSSYPQRTTNHSPPTPRRSPIPIDRPDMRRTDSLRKQHHLDPSSAVRKTKREKMETMLRNDSLSSDQSESVRPPPPKPHKSKKGGKMRQVSLSSSEEELASTPEYTSCDDVEIESESVSEKGDSQKGKRKTSEQAVLSDSNTRSERQKKMMYFGGHSLEEDLEWSEPQIKDSGVDTCSSTTLNEEHSHSDKHPVTWQPSKDGDRLIGRILLNKRLKDGSVPRDSGAMLGLKVVGGKMTESGRLCAFITKVKKGSLADTVGHLRPGDEVLEWNGRFLQGATFEEVYNIILESKPEPQVELVVSRPIGDIPRIPDTTHAQLESSSSSFESQKMDRPSISVTSPMSPGMLRDVPQYLSGQLSSQSLSRRTTPFVPRVQIKLWFDKVGHQLIVTILGAKDLPSREDGRPRNPYVKIYFLPDRSDKNKRRTKTVKKTLEPKWNQTFIYSPVHRREFRERMLEITLWDQARVREEESEFLGEILIELETALLDDEPHWYKLQTHDVSSLPLPHPSPYMPRRQLHGESPTRRLQNKALCSYNSGSKRISDSEVSDYDCDDGIGIVSDYRHNGRDLQSSTLSVPEQVMSSNHCSPTGSPHRVDVIGRTRSWSPSVPPPQSRNVEQGLRGTRSTAGHYNTISRMDRHRVMDDHYSPDRDSQFLTLPRSRYSQTIEHHHRDGRDCEAADRQPYHRSRPTEQRPLLERTTARSRSTERPDTNLMRSMPSLMTGRSAPPSPALSRSHPRTGSVQTSPSSTPVAGRRGRQLPQLPPKGTLERKEVDSTRRRHTGAMDIDERNRQMKINKYKQVAGSDPRLEQDYHSKYRSGWDPHRGADNISTKSSDSDVSDISAVSRTSSASRFSSTSYMSVQSERPRGNKKISVFTSKMQSRQVGISGKNMTKSTSISGDMCSLGKNDGSQSDTAVGALGTGGKKRRSSIGAKMVAIVGLSRKSRSASQLSQTEAGGKKLRSTVQRSTETGLAVEMRNWMTRQASRESTDGSMNSYSSEGNLIFPGVRLASDSQFSDFLDGLGPAQLVGRQTLATPAMGDIQVGMMDKKGQLEVEIIRARGLVVKPGSKTLPAPYVKVYLLDNGVCIAKKKTKVARKTLEPLYQQLLSFEESPQGKVLQIIVWGDYGRMDHKSFMGVAQILLDELELSNMVIGWFKLFPPSSLVDPTLAPLTRRASQSSLESSTGPSYSRS</sequence>
<evidence type="ECO:0000256" key="5">
    <source>
        <dbReference type="ARBA" id="ARBA00023018"/>
    </source>
</evidence>